<evidence type="ECO:0000313" key="3">
    <source>
        <dbReference type="Proteomes" id="UP000436016"/>
    </source>
</evidence>
<gene>
    <name evidence="2" type="ORF">GSH16_01730</name>
</gene>
<proteinExistence type="predicted"/>
<dbReference type="PANTHER" id="PTHR21366">
    <property type="entry name" value="GLYOXALASE FAMILY PROTEIN"/>
    <property type="match status" value="1"/>
</dbReference>
<sequence length="133" mass="14414">MPQPKIAALDHLVLTVRDIGATCRFYGDALGMEVQSFTPSDGTVRTALSFGSQKFNLHEAGREFEPKADTPTPGSADFCLLTDASLDDWIAHLSNHGIGIEEGPVDRTGATGPIRSIYMRDPDGNLVEISRRL</sequence>
<dbReference type="AlphaFoldDB" id="A0A6B0TZ20"/>
<evidence type="ECO:0000313" key="2">
    <source>
        <dbReference type="EMBL" id="MXU64151.1"/>
    </source>
</evidence>
<name>A0A6B0TZ20_9RHOB</name>
<accession>A0A6B0TZ20</accession>
<comment type="caution">
    <text evidence="2">The sequence shown here is derived from an EMBL/GenBank/DDBJ whole genome shotgun (WGS) entry which is preliminary data.</text>
</comment>
<dbReference type="InterPro" id="IPR050383">
    <property type="entry name" value="GlyoxalaseI/FosfomycinResist"/>
</dbReference>
<dbReference type="SUPFAM" id="SSF54593">
    <property type="entry name" value="Glyoxalase/Bleomycin resistance protein/Dihydroxybiphenyl dioxygenase"/>
    <property type="match status" value="1"/>
</dbReference>
<dbReference type="InterPro" id="IPR037523">
    <property type="entry name" value="VOC_core"/>
</dbReference>
<dbReference type="InterPro" id="IPR004360">
    <property type="entry name" value="Glyas_Fos-R_dOase_dom"/>
</dbReference>
<feature type="domain" description="VOC" evidence="1">
    <location>
        <begin position="8"/>
        <end position="132"/>
    </location>
</feature>
<dbReference type="PANTHER" id="PTHR21366:SF14">
    <property type="entry name" value="GLYOXALASE DOMAIN-CONTAINING PROTEIN 5"/>
    <property type="match status" value="1"/>
</dbReference>
<protein>
    <submittedName>
        <fullName evidence="2">VOC family protein</fullName>
    </submittedName>
</protein>
<dbReference type="EMBL" id="WUWG01000001">
    <property type="protein sequence ID" value="MXU64151.1"/>
    <property type="molecule type" value="Genomic_DNA"/>
</dbReference>
<dbReference type="Proteomes" id="UP000436016">
    <property type="component" value="Unassembled WGS sequence"/>
</dbReference>
<organism evidence="2 3">
    <name type="scientific">Oceanomicrobium pacificus</name>
    <dbReference type="NCBI Taxonomy" id="2692916"/>
    <lineage>
        <taxon>Bacteria</taxon>
        <taxon>Pseudomonadati</taxon>
        <taxon>Pseudomonadota</taxon>
        <taxon>Alphaproteobacteria</taxon>
        <taxon>Rhodobacterales</taxon>
        <taxon>Paracoccaceae</taxon>
        <taxon>Oceanomicrobium</taxon>
    </lineage>
</organism>
<reference evidence="2 3" key="1">
    <citation type="submission" date="2019-12" db="EMBL/GenBank/DDBJ databases">
        <title>Strain KN286 was isolated from seawater, which was collected from Caroline Seamount in the tropical western Pacific.</title>
        <authorList>
            <person name="Wang Q."/>
        </authorList>
    </citation>
    <scope>NUCLEOTIDE SEQUENCE [LARGE SCALE GENOMIC DNA]</scope>
    <source>
        <strain evidence="2 3">KN286</strain>
    </source>
</reference>
<dbReference type="Gene3D" id="3.10.180.10">
    <property type="entry name" value="2,3-Dihydroxybiphenyl 1,2-Dioxygenase, domain 1"/>
    <property type="match status" value="1"/>
</dbReference>
<dbReference type="PROSITE" id="PS51819">
    <property type="entry name" value="VOC"/>
    <property type="match status" value="1"/>
</dbReference>
<keyword evidence="3" id="KW-1185">Reference proteome</keyword>
<evidence type="ECO:0000259" key="1">
    <source>
        <dbReference type="PROSITE" id="PS51819"/>
    </source>
</evidence>
<dbReference type="RefSeq" id="WP_160851267.1">
    <property type="nucleotide sequence ID" value="NZ_WUWG01000001.1"/>
</dbReference>
<dbReference type="Pfam" id="PF00903">
    <property type="entry name" value="Glyoxalase"/>
    <property type="match status" value="1"/>
</dbReference>
<dbReference type="InterPro" id="IPR029068">
    <property type="entry name" value="Glyas_Bleomycin-R_OHBP_Dase"/>
</dbReference>
<dbReference type="CDD" id="cd07253">
    <property type="entry name" value="GLOD5"/>
    <property type="match status" value="1"/>
</dbReference>